<evidence type="ECO:0000313" key="1">
    <source>
        <dbReference type="EMBL" id="EUN21228.1"/>
    </source>
</evidence>
<gene>
    <name evidence="1" type="ORF">COCVIDRAFT_31536</name>
</gene>
<dbReference type="GeneID" id="26254808"/>
<name>W7DSQ4_BIPV3</name>
<dbReference type="EMBL" id="KI968857">
    <property type="protein sequence ID" value="EUN21228.1"/>
    <property type="molecule type" value="Genomic_DNA"/>
</dbReference>
<protein>
    <submittedName>
        <fullName evidence="1">Uncharacterized protein</fullName>
    </submittedName>
</protein>
<dbReference type="HOGENOM" id="CLU_1209634_0_0_1"/>
<reference evidence="1 2" key="1">
    <citation type="journal article" date="2013" name="PLoS Genet.">
        <title>Comparative genome structure, secondary metabolite, and effector coding capacity across Cochliobolus pathogens.</title>
        <authorList>
            <person name="Condon B.J."/>
            <person name="Leng Y."/>
            <person name="Wu D."/>
            <person name="Bushley K.E."/>
            <person name="Ohm R.A."/>
            <person name="Otillar R."/>
            <person name="Martin J."/>
            <person name="Schackwitz W."/>
            <person name="Grimwood J."/>
            <person name="MohdZainudin N."/>
            <person name="Xue C."/>
            <person name="Wang R."/>
            <person name="Manning V.A."/>
            <person name="Dhillon B."/>
            <person name="Tu Z.J."/>
            <person name="Steffenson B.J."/>
            <person name="Salamov A."/>
            <person name="Sun H."/>
            <person name="Lowry S."/>
            <person name="LaButti K."/>
            <person name="Han J."/>
            <person name="Copeland A."/>
            <person name="Lindquist E."/>
            <person name="Barry K."/>
            <person name="Schmutz J."/>
            <person name="Baker S.E."/>
            <person name="Ciuffetti L.M."/>
            <person name="Grigoriev I.V."/>
            <person name="Zhong S."/>
            <person name="Turgeon B.G."/>
        </authorList>
    </citation>
    <scope>NUCLEOTIDE SEQUENCE [LARGE SCALE GENOMIC DNA]</scope>
    <source>
        <strain evidence="1 2">FI3</strain>
    </source>
</reference>
<dbReference type="Proteomes" id="UP000054337">
    <property type="component" value="Unassembled WGS sequence"/>
</dbReference>
<sequence length="229" mass="25834">MRNDGQGGTKTHQHFRSFCCPKDDPFENCQWPNDPDHFMAKYQSPVSQYANSKEDYCKEIGIFRSKHCLDGRLMVTQAQTTPPNLGLDNEMSVCWLGDGLSLDNTLCCSPPSRLTKDWPVNPAYLWSDAYDDKNDKNDGVTWQWSNNFDNNHKDTTPDNLGVDYGDDPYGFVMLDGPPGSIAKQFGKQFTFLTDEEPKKIVSRTFVTTNQSVIDATFDHTNVLPLTAGL</sequence>
<keyword evidence="2" id="KW-1185">Reference proteome</keyword>
<organism evidence="1 2">
    <name type="scientific">Bipolaris victoriae (strain FI3)</name>
    <name type="common">Victoria blight of oats agent</name>
    <name type="synonym">Cochliobolus victoriae</name>
    <dbReference type="NCBI Taxonomy" id="930091"/>
    <lineage>
        <taxon>Eukaryota</taxon>
        <taxon>Fungi</taxon>
        <taxon>Dikarya</taxon>
        <taxon>Ascomycota</taxon>
        <taxon>Pezizomycotina</taxon>
        <taxon>Dothideomycetes</taxon>
        <taxon>Pleosporomycetidae</taxon>
        <taxon>Pleosporales</taxon>
        <taxon>Pleosporineae</taxon>
        <taxon>Pleosporaceae</taxon>
        <taxon>Bipolaris</taxon>
    </lineage>
</organism>
<evidence type="ECO:0000313" key="2">
    <source>
        <dbReference type="Proteomes" id="UP000054337"/>
    </source>
</evidence>
<dbReference type="RefSeq" id="XP_014550806.1">
    <property type="nucleotide sequence ID" value="XM_014695320.1"/>
</dbReference>
<proteinExistence type="predicted"/>
<accession>W7DSQ4</accession>
<dbReference type="AlphaFoldDB" id="W7DSQ4"/>